<dbReference type="AlphaFoldDB" id="A0A4S9LS69"/>
<proteinExistence type="predicted"/>
<evidence type="ECO:0000313" key="2">
    <source>
        <dbReference type="EMBL" id="THY32721.1"/>
    </source>
</evidence>
<dbReference type="PANTHER" id="PTHR40788">
    <property type="entry name" value="CLR5 DOMAIN-CONTAINING PROTEIN-RELATED"/>
    <property type="match status" value="1"/>
</dbReference>
<feature type="region of interest" description="Disordered" evidence="1">
    <location>
        <begin position="701"/>
        <end position="733"/>
    </location>
</feature>
<comment type="caution">
    <text evidence="2">The sequence shown here is derived from an EMBL/GenBank/DDBJ whole genome shotgun (WGS) entry which is preliminary data.</text>
</comment>
<feature type="compositionally biased region" description="Polar residues" evidence="1">
    <location>
        <begin position="703"/>
        <end position="713"/>
    </location>
</feature>
<accession>A0A4S9LS69</accession>
<sequence length="848" mass="97241">MPSFTEIVYNPYKDHPRRSRMWMVRDTLYRLKIRDKVINFNPFDCGDDCKECFPQFFPATVRVSNAVAQQSILALTEAIQENTASLRSSLAAHADFVVTRWRKKSREKRLAFMEEHSSHYPKNEDEHVYYTGPNSQALFFNTQIEQVSRVQRVPHPRDPEGVVNRFRDTWFLPYLDAEMLSEDPLLLLGLLHHRTVNEPEKWISFDSSHVVLAECFGPVDHVFNSQCVLVQGPDYGKLVNWNARQMHRGEIMGFTKAYFVLTAQSRMMALLRRFVSGLLAESNEAPIYELHPKWSQLVQTDFSRFGTTSAWSTDSVKPFSAPPSFDPHAVVEIVASRHRAARDEIELLQADPAYVQFRARELASAHFFETFSGSDRWPYFVDQLFLVPLQREMFWRQLNGESKRMGVWLKAVEECPSDTEARAEYEYFVSIVWDLCLESFAVFESGVEGSLLYQRGFEKNLNIQGDGKSNKHDRKFSKYDYFPDDMLYWAVSSLGYDAYRPLSMDPSLNFAIIDHMCRTDRKQAARISQSLLVQLSDMAVLFEVMNSIKSRPIRECRLTHENANKLLKEECRDQFIKKINPPFADKEIGDKLGESLERACTQSTWPRGRKNQEWLDEATASQEALDVFWSEMRTIWAHKLRKEGGVAGSYIKEDIDGLMRFSHSEKHLTELAAQREHVLRQLARREKRTVDAELVLQTVWGGDSNNSSTSPQTPVARKTRTRSSRSVSKDNIATLPAPVEPAITLSRPSRIANGEDSSRSFAWQHFLAAMTDAGFSILQSQGSAVTLKLGKSQGVDTIVVHRPHPVATINPIMLRSIAKRMSKWFGWGKKTFAELEKEQGLVDRSVAA</sequence>
<dbReference type="EMBL" id="QZBD01000057">
    <property type="protein sequence ID" value="THY32721.1"/>
    <property type="molecule type" value="Genomic_DNA"/>
</dbReference>
<dbReference type="GO" id="GO:0003729">
    <property type="term" value="F:mRNA binding"/>
    <property type="evidence" value="ECO:0007669"/>
    <property type="project" value="InterPro"/>
</dbReference>
<reference evidence="2 3" key="1">
    <citation type="submission" date="2018-10" db="EMBL/GenBank/DDBJ databases">
        <title>Fifty Aureobasidium pullulans genomes reveal a recombining polyextremotolerant generalist.</title>
        <authorList>
            <person name="Gostincar C."/>
            <person name="Turk M."/>
            <person name="Zajc J."/>
            <person name="Gunde-Cimerman N."/>
        </authorList>
    </citation>
    <scope>NUCLEOTIDE SEQUENCE [LARGE SCALE GENOMIC DNA]</scope>
    <source>
        <strain evidence="2 3">EXF-6604</strain>
    </source>
</reference>
<evidence type="ECO:0000313" key="3">
    <source>
        <dbReference type="Proteomes" id="UP000306584"/>
    </source>
</evidence>
<organism evidence="2 3">
    <name type="scientific">Aureobasidium pullulans</name>
    <name type="common">Black yeast</name>
    <name type="synonym">Pullularia pullulans</name>
    <dbReference type="NCBI Taxonomy" id="5580"/>
    <lineage>
        <taxon>Eukaryota</taxon>
        <taxon>Fungi</taxon>
        <taxon>Dikarya</taxon>
        <taxon>Ascomycota</taxon>
        <taxon>Pezizomycotina</taxon>
        <taxon>Dothideomycetes</taxon>
        <taxon>Dothideomycetidae</taxon>
        <taxon>Dothideales</taxon>
        <taxon>Saccotheciaceae</taxon>
        <taxon>Aureobasidium</taxon>
    </lineage>
</organism>
<protein>
    <submittedName>
        <fullName evidence="2">Uncharacterized protein</fullName>
    </submittedName>
</protein>
<dbReference type="PANTHER" id="PTHR40788:SF1">
    <property type="entry name" value="IPA PROTEIN"/>
    <property type="match status" value="1"/>
</dbReference>
<gene>
    <name evidence="2" type="ORF">D6D01_02497</name>
</gene>
<name>A0A4S9LS69_AURPU</name>
<dbReference type="Proteomes" id="UP000306584">
    <property type="component" value="Unassembled WGS sequence"/>
</dbReference>
<evidence type="ECO:0000256" key="1">
    <source>
        <dbReference type="SAM" id="MobiDB-lite"/>
    </source>
</evidence>